<evidence type="ECO:0000313" key="12">
    <source>
        <dbReference type="Proteomes" id="UP001642484"/>
    </source>
</evidence>
<feature type="transmembrane region" description="Helical" evidence="9">
    <location>
        <begin position="210"/>
        <end position="230"/>
    </location>
</feature>
<evidence type="ECO:0000256" key="7">
    <source>
        <dbReference type="PROSITE-ProRule" id="PRU10141"/>
    </source>
</evidence>
<dbReference type="SUPFAM" id="SSF48403">
    <property type="entry name" value="Ankyrin repeat"/>
    <property type="match status" value="1"/>
</dbReference>
<evidence type="ECO:0000256" key="3">
    <source>
        <dbReference type="ARBA" id="ARBA00022741"/>
    </source>
</evidence>
<dbReference type="PROSITE" id="PS00107">
    <property type="entry name" value="PROTEIN_KINASE_ATP"/>
    <property type="match status" value="1"/>
</dbReference>
<dbReference type="InterPro" id="IPR011009">
    <property type="entry name" value="Kinase-like_dom_sf"/>
</dbReference>
<dbReference type="InterPro" id="IPR036770">
    <property type="entry name" value="Ankyrin_rpt-contain_sf"/>
</dbReference>
<dbReference type="Gene3D" id="1.10.510.10">
    <property type="entry name" value="Transferase(Phosphotransferase) domain 1"/>
    <property type="match status" value="1"/>
</dbReference>
<feature type="transmembrane region" description="Helical" evidence="9">
    <location>
        <begin position="111"/>
        <end position="132"/>
    </location>
</feature>
<dbReference type="InterPro" id="IPR002110">
    <property type="entry name" value="Ankyrin_rpt"/>
</dbReference>
<keyword evidence="9" id="KW-0812">Transmembrane</keyword>
<dbReference type="SUPFAM" id="SSF56112">
    <property type="entry name" value="Protein kinase-like (PK-like)"/>
    <property type="match status" value="1"/>
</dbReference>
<feature type="transmembrane region" description="Helical" evidence="9">
    <location>
        <begin position="71"/>
        <end position="91"/>
    </location>
</feature>
<feature type="transmembrane region" description="Helical" evidence="9">
    <location>
        <begin position="42"/>
        <end position="65"/>
    </location>
</feature>
<evidence type="ECO:0000256" key="6">
    <source>
        <dbReference type="PROSITE-ProRule" id="PRU00023"/>
    </source>
</evidence>
<name>A0ABP0IFJ2_9DINO</name>
<gene>
    <name evidence="11" type="ORF">CCMP2556_LOCUS6427</name>
</gene>
<evidence type="ECO:0000256" key="9">
    <source>
        <dbReference type="SAM" id="Phobius"/>
    </source>
</evidence>
<keyword evidence="3 7" id="KW-0547">Nucleotide-binding</keyword>
<dbReference type="Pfam" id="PF12796">
    <property type="entry name" value="Ank_2"/>
    <property type="match status" value="1"/>
</dbReference>
<feature type="transmembrane region" description="Helical" evidence="9">
    <location>
        <begin position="170"/>
        <end position="189"/>
    </location>
</feature>
<feature type="binding site" evidence="7">
    <location>
        <position position="788"/>
    </location>
    <ligand>
        <name>ATP</name>
        <dbReference type="ChEBI" id="CHEBI:30616"/>
    </ligand>
</feature>
<keyword evidence="1" id="KW-0723">Serine/threonine-protein kinase</keyword>
<sequence>MAELQPPRAEPTMAAPSAAAAVAPSARVMRQRLEDPFTKQRLLFFLCLHLVAFGAEIAAMVVFFFTRDLLFLFSLLVPFLFSGLFCTYAAYHCELPTTRSRLLPLKDRHWLLRLVLVVPMGLLQGVILWLAVEEYRERNAERTTLPLDGSGWQRRGRSSSTPPNKYHCKAVNGIFEGIASSMVLLYAFWSMGIVDPTTQKPITVGSNRERALVGFLGVVCFLSTGLGVMELDYCTSRTIAKRMRRFWYEVIHWLFRTCELISRVCMFVAFMVTTRQKPQWRWWWCILLADFCFTAFIVTVLGGAEGTYVVRILCSSPAVFANIFAFIDSPYKRRSAKLVSRWLTIKHGLELILLPLLLYIGLREELWVDLKDNWKNHQIMIVIALTASVLYWPLLAYISSKSMHRSNMTDIFSACETGSKTEVQRAIRDLTRSAAICLNVNSPDVDGRTPLMLAAARGHADVCALLVQQGANVELRRLQDNRKCRTLLTISLRRRWTALHIAAWHGHLKVVQILLDAARGRAAGERNAEDYWNYMFQDSANETPLHVAARGGWLEVCCCLAHHVPLWKMAMLQEPNPAIELCPREVRQAIVDPGDELLQRSMDLRSTPLLDAAASLPNMEGWPQVQVAIDRSQHEQLIAPGLCSYIASCCGGALGRAFLMDAQPEPPEIHQSVLTDISEATESSETSLARGTGASGARHGANWETEAPNIDHLVPVTPTNTRVIAQWSEMSSSMDAAMRRRGCSGGHIRGCIIRRIPEIGIGAILGQGSYGVVWCAMDERTDKLYAVKNICKAPTTSEVSRREFEVSDRIRLTPHPCLVQLFLVHNFTDAGLYVLVMEYCSGGNLLRRIQQRRHLCGIGSYRAPSTAIAWIAQVFLGLEHMHLRMDTLLRDLKPDNVVLSEKGVAKLTDFGFGRFGVESTSGLWSFGVPAGSPGYVAPEVILQQNYDYSADLYSLGVLTWVLLSGGLVNVEPPQPPTGQRRTVNDFRAHAQDCDLLLRCLEDPRSNGALRLRRHEQDFVAKLIDRRPERRLSHRQIRAHRMISELPNLPKYEAPSDEVKRWVEEVSETKRQ</sequence>
<keyword evidence="6" id="KW-0040">ANK repeat</keyword>
<keyword evidence="5 7" id="KW-0067">ATP-binding</keyword>
<proteinExistence type="predicted"/>
<feature type="transmembrane region" description="Helical" evidence="9">
    <location>
        <begin position="308"/>
        <end position="327"/>
    </location>
</feature>
<dbReference type="EMBL" id="CAXAMN010002781">
    <property type="protein sequence ID" value="CAK9001351.1"/>
    <property type="molecule type" value="Genomic_DNA"/>
</dbReference>
<protein>
    <recommendedName>
        <fullName evidence="10">Protein kinase domain-containing protein</fullName>
    </recommendedName>
</protein>
<keyword evidence="2" id="KW-0808">Transferase</keyword>
<organism evidence="11 12">
    <name type="scientific">Durusdinium trenchii</name>
    <dbReference type="NCBI Taxonomy" id="1381693"/>
    <lineage>
        <taxon>Eukaryota</taxon>
        <taxon>Sar</taxon>
        <taxon>Alveolata</taxon>
        <taxon>Dinophyceae</taxon>
        <taxon>Suessiales</taxon>
        <taxon>Symbiodiniaceae</taxon>
        <taxon>Durusdinium</taxon>
    </lineage>
</organism>
<reference evidence="11 12" key="1">
    <citation type="submission" date="2024-02" db="EMBL/GenBank/DDBJ databases">
        <authorList>
            <person name="Chen Y."/>
            <person name="Shah S."/>
            <person name="Dougan E. K."/>
            <person name="Thang M."/>
            <person name="Chan C."/>
        </authorList>
    </citation>
    <scope>NUCLEOTIDE SEQUENCE [LARGE SCALE GENOMIC DNA]</scope>
</reference>
<evidence type="ECO:0000256" key="1">
    <source>
        <dbReference type="ARBA" id="ARBA00022527"/>
    </source>
</evidence>
<feature type="repeat" description="ANK" evidence="6">
    <location>
        <begin position="494"/>
        <end position="516"/>
    </location>
</feature>
<feature type="transmembrane region" description="Helical" evidence="9">
    <location>
        <begin position="379"/>
        <end position="398"/>
    </location>
</feature>
<dbReference type="Gene3D" id="1.25.40.20">
    <property type="entry name" value="Ankyrin repeat-containing domain"/>
    <property type="match status" value="2"/>
</dbReference>
<evidence type="ECO:0000256" key="4">
    <source>
        <dbReference type="ARBA" id="ARBA00022777"/>
    </source>
</evidence>
<dbReference type="PROSITE" id="PS50088">
    <property type="entry name" value="ANK_REPEAT"/>
    <property type="match status" value="2"/>
</dbReference>
<feature type="region of interest" description="Disordered" evidence="8">
    <location>
        <begin position="680"/>
        <end position="701"/>
    </location>
</feature>
<feature type="transmembrane region" description="Helical" evidence="9">
    <location>
        <begin position="282"/>
        <end position="302"/>
    </location>
</feature>
<evidence type="ECO:0000256" key="5">
    <source>
        <dbReference type="ARBA" id="ARBA00022840"/>
    </source>
</evidence>
<dbReference type="CDD" id="cd14014">
    <property type="entry name" value="STKc_PknB_like"/>
    <property type="match status" value="1"/>
</dbReference>
<dbReference type="InterPro" id="IPR000719">
    <property type="entry name" value="Prot_kinase_dom"/>
</dbReference>
<keyword evidence="12" id="KW-1185">Reference proteome</keyword>
<dbReference type="Proteomes" id="UP001642484">
    <property type="component" value="Unassembled WGS sequence"/>
</dbReference>
<evidence type="ECO:0000313" key="11">
    <source>
        <dbReference type="EMBL" id="CAK9001351.1"/>
    </source>
</evidence>
<evidence type="ECO:0000256" key="2">
    <source>
        <dbReference type="ARBA" id="ARBA00022679"/>
    </source>
</evidence>
<dbReference type="Pfam" id="PF00069">
    <property type="entry name" value="Pkinase"/>
    <property type="match status" value="1"/>
</dbReference>
<evidence type="ECO:0000256" key="8">
    <source>
        <dbReference type="SAM" id="MobiDB-lite"/>
    </source>
</evidence>
<dbReference type="InterPro" id="IPR017441">
    <property type="entry name" value="Protein_kinase_ATP_BS"/>
</dbReference>
<dbReference type="PROSITE" id="PS50011">
    <property type="entry name" value="PROTEIN_KINASE_DOM"/>
    <property type="match status" value="1"/>
</dbReference>
<dbReference type="PROSITE" id="PS50297">
    <property type="entry name" value="ANK_REP_REGION"/>
    <property type="match status" value="2"/>
</dbReference>
<dbReference type="InterPro" id="IPR050205">
    <property type="entry name" value="CDPK_Ser/Thr_kinases"/>
</dbReference>
<keyword evidence="4" id="KW-0418">Kinase</keyword>
<comment type="caution">
    <text evidence="11">The sequence shown here is derived from an EMBL/GenBank/DDBJ whole genome shotgun (WGS) entry which is preliminary data.</text>
</comment>
<feature type="repeat" description="ANK" evidence="6">
    <location>
        <begin position="446"/>
        <end position="478"/>
    </location>
</feature>
<keyword evidence="9" id="KW-0472">Membrane</keyword>
<accession>A0ABP0IFJ2</accession>
<dbReference type="PANTHER" id="PTHR24349">
    <property type="entry name" value="SERINE/THREONINE-PROTEIN KINASE"/>
    <property type="match status" value="1"/>
</dbReference>
<feature type="domain" description="Protein kinase" evidence="10">
    <location>
        <begin position="759"/>
        <end position="1042"/>
    </location>
</feature>
<keyword evidence="9" id="KW-1133">Transmembrane helix</keyword>
<dbReference type="SMART" id="SM00248">
    <property type="entry name" value="ANK"/>
    <property type="match status" value="3"/>
</dbReference>
<evidence type="ECO:0000259" key="10">
    <source>
        <dbReference type="PROSITE" id="PS50011"/>
    </source>
</evidence>
<dbReference type="SMART" id="SM00220">
    <property type="entry name" value="S_TKc"/>
    <property type="match status" value="1"/>
</dbReference>